<dbReference type="OrthoDB" id="9805019at2"/>
<evidence type="ECO:0000259" key="10">
    <source>
        <dbReference type="Pfam" id="PF02355"/>
    </source>
</evidence>
<feature type="transmembrane region" description="Helical" evidence="9">
    <location>
        <begin position="269"/>
        <end position="296"/>
    </location>
</feature>
<gene>
    <name evidence="9" type="primary">secF</name>
    <name evidence="11" type="ORF">EDD78_10433</name>
</gene>
<dbReference type="EMBL" id="SLUK01000004">
    <property type="protein sequence ID" value="TCL43699.1"/>
    <property type="molecule type" value="Genomic_DNA"/>
</dbReference>
<dbReference type="AlphaFoldDB" id="A0A9X8UKC8"/>
<dbReference type="InterPro" id="IPR048634">
    <property type="entry name" value="SecD_SecF_C"/>
</dbReference>
<feature type="transmembrane region" description="Helical" evidence="9">
    <location>
        <begin position="132"/>
        <end position="153"/>
    </location>
</feature>
<feature type="transmembrane region" description="Helical" evidence="9">
    <location>
        <begin position="12"/>
        <end position="33"/>
    </location>
</feature>
<evidence type="ECO:0000256" key="3">
    <source>
        <dbReference type="ARBA" id="ARBA00022475"/>
    </source>
</evidence>
<evidence type="ECO:0000256" key="9">
    <source>
        <dbReference type="HAMAP-Rule" id="MF_01464"/>
    </source>
</evidence>
<dbReference type="PANTHER" id="PTHR30081">
    <property type="entry name" value="PROTEIN-EXPORT MEMBRANE PROTEIN SEC"/>
    <property type="match status" value="1"/>
</dbReference>
<keyword evidence="6 9" id="KW-1133">Transmembrane helix</keyword>
<evidence type="ECO:0000313" key="12">
    <source>
        <dbReference type="Proteomes" id="UP000294682"/>
    </source>
</evidence>
<dbReference type="GO" id="GO:0015450">
    <property type="term" value="F:protein-transporting ATPase activity"/>
    <property type="evidence" value="ECO:0007669"/>
    <property type="project" value="InterPro"/>
</dbReference>
<dbReference type="InterPro" id="IPR022645">
    <property type="entry name" value="SecD/SecF_bac"/>
</dbReference>
<dbReference type="InterPro" id="IPR022813">
    <property type="entry name" value="SecD/SecF_arch_bac"/>
</dbReference>
<dbReference type="GO" id="GO:0005886">
    <property type="term" value="C:plasma membrane"/>
    <property type="evidence" value="ECO:0007669"/>
    <property type="project" value="UniProtKB-SubCell"/>
</dbReference>
<feature type="transmembrane region" description="Helical" evidence="9">
    <location>
        <begin position="165"/>
        <end position="187"/>
    </location>
</feature>
<evidence type="ECO:0000256" key="8">
    <source>
        <dbReference type="ARBA" id="ARBA00023136"/>
    </source>
</evidence>
<organism evidence="11 12">
    <name type="scientific">Harryflintia acetispora</name>
    <dbReference type="NCBI Taxonomy" id="1849041"/>
    <lineage>
        <taxon>Bacteria</taxon>
        <taxon>Bacillati</taxon>
        <taxon>Bacillota</taxon>
        <taxon>Clostridia</taxon>
        <taxon>Eubacteriales</taxon>
        <taxon>Oscillospiraceae</taxon>
        <taxon>Harryflintia</taxon>
    </lineage>
</organism>
<dbReference type="SUPFAM" id="SSF82866">
    <property type="entry name" value="Multidrug efflux transporter AcrB transmembrane domain"/>
    <property type="match status" value="1"/>
</dbReference>
<feature type="transmembrane region" description="Helical" evidence="9">
    <location>
        <begin position="193"/>
        <end position="212"/>
    </location>
</feature>
<keyword evidence="3 9" id="KW-1003">Cell membrane</keyword>
<evidence type="ECO:0000256" key="1">
    <source>
        <dbReference type="ARBA" id="ARBA00004651"/>
    </source>
</evidence>
<accession>A0A9X8UKC8</accession>
<evidence type="ECO:0000256" key="6">
    <source>
        <dbReference type="ARBA" id="ARBA00022989"/>
    </source>
</evidence>
<keyword evidence="4 9" id="KW-0812">Transmembrane</keyword>
<evidence type="ECO:0000256" key="4">
    <source>
        <dbReference type="ARBA" id="ARBA00022692"/>
    </source>
</evidence>
<keyword evidence="8 9" id="KW-0472">Membrane</keyword>
<dbReference type="RefSeq" id="WP_079698344.1">
    <property type="nucleotide sequence ID" value="NZ_SLUK01000004.1"/>
</dbReference>
<dbReference type="HAMAP" id="MF_01464_B">
    <property type="entry name" value="SecF_B"/>
    <property type="match status" value="1"/>
</dbReference>
<dbReference type="GO" id="GO:0006605">
    <property type="term" value="P:protein targeting"/>
    <property type="evidence" value="ECO:0007669"/>
    <property type="project" value="UniProtKB-UniRule"/>
</dbReference>
<keyword evidence="2 9" id="KW-0813">Transport</keyword>
<evidence type="ECO:0000313" key="11">
    <source>
        <dbReference type="EMBL" id="TCL43699.1"/>
    </source>
</evidence>
<evidence type="ECO:0000256" key="7">
    <source>
        <dbReference type="ARBA" id="ARBA00023010"/>
    </source>
</evidence>
<evidence type="ECO:0000256" key="5">
    <source>
        <dbReference type="ARBA" id="ARBA00022927"/>
    </source>
</evidence>
<comment type="subunit">
    <text evidence="9">Forms a complex with SecD. Part of the essential Sec protein translocation apparatus which comprises SecA, SecYEG and auxiliary proteins SecDF. Other proteins may also be involved.</text>
</comment>
<comment type="caution">
    <text evidence="11">The sequence shown here is derived from an EMBL/GenBank/DDBJ whole genome shotgun (WGS) entry which is preliminary data.</text>
</comment>
<sequence length="309" mass="33884">MKQIAFMKNRKIYFGISIGLVVLTVLATLIFGVNLDIQFKGGTIITYSHAGDLDGGAFQKAIEEKLGQKVNIQEQTNVATGNMNYVVSLTSADGLSVEDQGALTESLQQQFPDNAIETFAVNNVNPTIGKEFFAKCLVAVAIAALLMVVYIAFRFRRIGGWSAGVMCVVALLHDVMIVYLTFVLFKFPINDNFIAVVLTILGYSINATIVIYDRIRENKKRYGSKANIGELVDKSINQSMTRSINTSLSTATAMIVICIVAVVRDVNSILTFAFPLLIGIIAGFYSSTFLSGPLWVCWQEYKKAKKAAK</sequence>
<comment type="function">
    <text evidence="9">Part of the Sec protein translocase complex. Interacts with the SecYEG preprotein conducting channel. SecDF uses the proton motive force (PMF) to complete protein translocation after the ATP-dependent function of SecA.</text>
</comment>
<feature type="transmembrane region" description="Helical" evidence="9">
    <location>
        <begin position="244"/>
        <end position="263"/>
    </location>
</feature>
<name>A0A9X8UKC8_9FIRM</name>
<dbReference type="NCBIfam" id="TIGR00966">
    <property type="entry name" value="transloc_SecF"/>
    <property type="match status" value="1"/>
</dbReference>
<evidence type="ECO:0000256" key="2">
    <source>
        <dbReference type="ARBA" id="ARBA00022448"/>
    </source>
</evidence>
<dbReference type="InterPro" id="IPR005665">
    <property type="entry name" value="SecF_bac"/>
</dbReference>
<feature type="domain" description="Protein export membrane protein SecD/SecF C-terminal" evidence="10">
    <location>
        <begin position="115"/>
        <end position="300"/>
    </location>
</feature>
<dbReference type="Proteomes" id="UP000294682">
    <property type="component" value="Unassembled WGS sequence"/>
</dbReference>
<dbReference type="GO" id="GO:0043952">
    <property type="term" value="P:protein transport by the Sec complex"/>
    <property type="evidence" value="ECO:0007669"/>
    <property type="project" value="UniProtKB-UniRule"/>
</dbReference>
<proteinExistence type="inferred from homology"/>
<dbReference type="Pfam" id="PF02355">
    <property type="entry name" value="SecD_SecF_C"/>
    <property type="match status" value="1"/>
</dbReference>
<dbReference type="PRINTS" id="PR01755">
    <property type="entry name" value="SECFTRNLCASE"/>
</dbReference>
<protein>
    <recommendedName>
        <fullName evidence="9">Protein-export membrane protein SecF</fullName>
    </recommendedName>
</protein>
<reference evidence="11 12" key="1">
    <citation type="submission" date="2019-03" db="EMBL/GenBank/DDBJ databases">
        <title>Genomic Encyclopedia of Type Strains, Phase IV (KMG-IV): sequencing the most valuable type-strain genomes for metagenomic binning, comparative biology and taxonomic classification.</title>
        <authorList>
            <person name="Goeker M."/>
        </authorList>
    </citation>
    <scope>NUCLEOTIDE SEQUENCE [LARGE SCALE GENOMIC DNA]</scope>
    <source>
        <strain evidence="11 12">DSM 100433</strain>
    </source>
</reference>
<comment type="similarity">
    <text evidence="9">Belongs to the SecD/SecF family. SecF subfamily.</text>
</comment>
<keyword evidence="5 9" id="KW-0653">Protein transport</keyword>
<keyword evidence="7 9" id="KW-0811">Translocation</keyword>
<dbReference type="Gene3D" id="1.20.1640.10">
    <property type="entry name" value="Multidrug efflux transporter AcrB transmembrane domain"/>
    <property type="match status" value="1"/>
</dbReference>
<dbReference type="GO" id="GO:0065002">
    <property type="term" value="P:intracellular protein transmembrane transport"/>
    <property type="evidence" value="ECO:0007669"/>
    <property type="project" value="UniProtKB-UniRule"/>
</dbReference>
<comment type="subcellular location">
    <subcellularLocation>
        <location evidence="1 9">Cell membrane</location>
        <topology evidence="1 9">Multi-pass membrane protein</topology>
    </subcellularLocation>
</comment>
<keyword evidence="12" id="KW-1185">Reference proteome</keyword>
<dbReference type="PANTHER" id="PTHR30081:SF8">
    <property type="entry name" value="PROTEIN TRANSLOCASE SUBUNIT SECF"/>
    <property type="match status" value="1"/>
</dbReference>